<evidence type="ECO:0000256" key="2">
    <source>
        <dbReference type="SAM" id="Phobius"/>
    </source>
</evidence>
<organism evidence="3 4">
    <name type="scientific">Paenibacillus motobuensis</name>
    <dbReference type="NCBI Taxonomy" id="295324"/>
    <lineage>
        <taxon>Bacteria</taxon>
        <taxon>Bacillati</taxon>
        <taxon>Bacillota</taxon>
        <taxon>Bacilli</taxon>
        <taxon>Bacillales</taxon>
        <taxon>Paenibacillaceae</taxon>
        <taxon>Paenibacillus</taxon>
    </lineage>
</organism>
<sequence length="386" mass="43319">MELEKGPADRKRKRTIQLVFILFMGLLLFFTLFSNTLQSLTLPKVGTEKPTKGGIDFTIEGSGILQPLAEVKLSNPTDWKVHKIFVIEGDHVKKGQKLVLYDSKAAEQEVEAEITILEKQKIEQQNIQDRFIQLSIEEDELKLRNAKREIEKGKLDIASQQRKINEMRDRIASQKQLTAPFDGIVKKLNAIEGLTSTEGPDVIVSNSSLGYRLEVTADAKSLSSSGISVGEKIEVQVDMVQEQQAQTIDGTIEEIANAEPSQSSSYGEEAGKTVTVPQKILRIKVLNSKLKGGEQAWMKIEKRSLQEGLLVSNKAIHEDREGKFLYKVDEQRGALGNNFVARKVRIESVETNDNVTMIQSDNLYEEDQIILESSEPLQDGNRIRLQ</sequence>
<dbReference type="Gene3D" id="2.40.30.170">
    <property type="match status" value="1"/>
</dbReference>
<dbReference type="RefSeq" id="WP_343861035.1">
    <property type="nucleotide sequence ID" value="NZ_BAAACX010000009.1"/>
</dbReference>
<evidence type="ECO:0000256" key="1">
    <source>
        <dbReference type="SAM" id="Coils"/>
    </source>
</evidence>
<protein>
    <recommendedName>
        <fullName evidence="5">RND transporter</fullName>
    </recommendedName>
</protein>
<keyword evidence="1" id="KW-0175">Coiled coil</keyword>
<evidence type="ECO:0008006" key="5">
    <source>
        <dbReference type="Google" id="ProtNLM"/>
    </source>
</evidence>
<reference evidence="4" key="1">
    <citation type="journal article" date="2019" name="Int. J. Syst. Evol. Microbiol.">
        <title>The Global Catalogue of Microorganisms (GCM) 10K type strain sequencing project: providing services to taxonomists for standard genome sequencing and annotation.</title>
        <authorList>
            <consortium name="The Broad Institute Genomics Platform"/>
            <consortium name="The Broad Institute Genome Sequencing Center for Infectious Disease"/>
            <person name="Wu L."/>
            <person name="Ma J."/>
        </authorList>
    </citation>
    <scope>NUCLEOTIDE SEQUENCE [LARGE SCALE GENOMIC DNA]</scope>
    <source>
        <strain evidence="4">JCM 12774</strain>
    </source>
</reference>
<proteinExistence type="predicted"/>
<feature type="transmembrane region" description="Helical" evidence="2">
    <location>
        <begin position="15"/>
        <end position="33"/>
    </location>
</feature>
<evidence type="ECO:0000313" key="3">
    <source>
        <dbReference type="EMBL" id="GAA0391089.1"/>
    </source>
</evidence>
<keyword evidence="2" id="KW-0472">Membrane</keyword>
<dbReference type="EMBL" id="BAAACX010000009">
    <property type="protein sequence ID" value="GAA0391089.1"/>
    <property type="molecule type" value="Genomic_DNA"/>
</dbReference>
<keyword evidence="2" id="KW-1133">Transmembrane helix</keyword>
<dbReference type="PANTHER" id="PTHR30469">
    <property type="entry name" value="MULTIDRUG RESISTANCE PROTEIN MDTA"/>
    <property type="match status" value="1"/>
</dbReference>
<feature type="coiled-coil region" evidence="1">
    <location>
        <begin position="105"/>
        <end position="177"/>
    </location>
</feature>
<dbReference type="Gene3D" id="2.40.420.20">
    <property type="match status" value="1"/>
</dbReference>
<keyword evidence="2" id="KW-0812">Transmembrane</keyword>
<accession>A0ABP3I594</accession>
<evidence type="ECO:0000313" key="4">
    <source>
        <dbReference type="Proteomes" id="UP001500340"/>
    </source>
</evidence>
<dbReference type="SUPFAM" id="SSF111369">
    <property type="entry name" value="HlyD-like secretion proteins"/>
    <property type="match status" value="1"/>
</dbReference>
<dbReference type="PANTHER" id="PTHR30469:SF33">
    <property type="entry name" value="SLR1207 PROTEIN"/>
    <property type="match status" value="1"/>
</dbReference>
<dbReference type="Gene3D" id="1.10.287.470">
    <property type="entry name" value="Helix hairpin bin"/>
    <property type="match status" value="1"/>
</dbReference>
<gene>
    <name evidence="3" type="ORF">GCM10008933_22540</name>
</gene>
<keyword evidence="4" id="KW-1185">Reference proteome</keyword>
<comment type="caution">
    <text evidence="3">The sequence shown here is derived from an EMBL/GenBank/DDBJ whole genome shotgun (WGS) entry which is preliminary data.</text>
</comment>
<name>A0ABP3I594_9BACL</name>
<dbReference type="Gene3D" id="2.40.50.100">
    <property type="match status" value="1"/>
</dbReference>
<dbReference type="Proteomes" id="UP001500340">
    <property type="component" value="Unassembled WGS sequence"/>
</dbReference>